<dbReference type="OMA" id="LMAFQHY"/>
<dbReference type="OrthoDB" id="166452at2"/>
<accession>A0A0A7NUY4</accession>
<dbReference type="Proteomes" id="UP000076394">
    <property type="component" value="Chromosome"/>
</dbReference>
<keyword evidence="1" id="KW-0472">Membrane</keyword>
<dbReference type="EMBL" id="CP011127">
    <property type="protein sequence ID" value="AMU87278.1"/>
    <property type="molecule type" value="Genomic_DNA"/>
</dbReference>
<sequence length="95" mass="10651">MEYFIPLMLVGAVVAAALFGITNWLRNRNLKVSWYEWLIGGIGFALLLLAIQHFFGAMEEIFPFAAWMGLAIIGVPALILMLVAWQLVARRAKQS</sequence>
<evidence type="ECO:0000313" key="3">
    <source>
        <dbReference type="EMBL" id="AMU87278.1"/>
    </source>
</evidence>
<keyword evidence="1" id="KW-1133">Transmembrane helix</keyword>
<dbReference type="RefSeq" id="WP_010937193.1">
    <property type="nucleotide sequence ID" value="NZ_AP024514.1"/>
</dbReference>
<evidence type="ECO:0000256" key="1">
    <source>
        <dbReference type="SAM" id="Phobius"/>
    </source>
</evidence>
<protein>
    <submittedName>
        <fullName evidence="2">Putative anchoring protein KB1rdhB21</fullName>
    </submittedName>
    <submittedName>
        <fullName evidence="3">Reductive dehalogenase anchoring protein</fullName>
    </submittedName>
</protein>
<feature type="transmembrane region" description="Helical" evidence="1">
    <location>
        <begin position="37"/>
        <end position="55"/>
    </location>
</feature>
<keyword evidence="1" id="KW-0812">Transmembrane</keyword>
<feature type="transmembrane region" description="Helical" evidence="1">
    <location>
        <begin position="61"/>
        <end position="85"/>
    </location>
</feature>
<dbReference type="EMBL" id="KP085021">
    <property type="protein sequence ID" value="AIZ97100.1"/>
    <property type="molecule type" value="Genomic_DNA"/>
</dbReference>
<dbReference type="AlphaFoldDB" id="A0A0A7NUY4"/>
<gene>
    <name evidence="2" type="primary">rdhB21</name>
    <name evidence="3" type="synonym">rdhB</name>
    <name evidence="3" type="ORF">Dm11a5_1452</name>
</gene>
<reference evidence="3 4" key="2">
    <citation type="submission" date="2015-03" db="EMBL/GenBank/DDBJ databases">
        <title>Genomic characterization of Dehalococcoides mccartyi strain 11a5, an unusal plasmid-containing chloroethene dechlorinator.</title>
        <authorList>
            <person name="Zhao S."/>
            <person name="Ding C."/>
            <person name="He J."/>
        </authorList>
    </citation>
    <scope>NUCLEOTIDE SEQUENCE [LARGE SCALE GENOMIC DNA]</scope>
    <source>
        <strain evidence="3 4">11a5</strain>
    </source>
</reference>
<organism evidence="2">
    <name type="scientific">Dehalococcoides mccartyi</name>
    <dbReference type="NCBI Taxonomy" id="61435"/>
    <lineage>
        <taxon>Bacteria</taxon>
        <taxon>Bacillati</taxon>
        <taxon>Chloroflexota</taxon>
        <taxon>Dehalococcoidia</taxon>
        <taxon>Dehalococcoidales</taxon>
        <taxon>Dehalococcoidaceae</taxon>
        <taxon>Dehalococcoides</taxon>
    </lineage>
</organism>
<name>A0A0A7NUY4_9CHLR</name>
<dbReference type="PATRIC" id="fig|61435.8.peg.1445"/>
<evidence type="ECO:0000313" key="2">
    <source>
        <dbReference type="EMBL" id="AIZ97100.1"/>
    </source>
</evidence>
<proteinExistence type="predicted"/>
<reference evidence="2" key="1">
    <citation type="submission" date="2014-10" db="EMBL/GenBank/DDBJ databases">
        <title>Reductive dehalogenase homologous genes as biomarkers for distinguishing populations of Dehalococcoides in mixed dechlorinating cultures and in groundwater.</title>
        <authorList>
            <person name="Perez-De-Mora A."/>
            <person name="Zila A."/>
            <person name="Mcmaster M.L."/>
            <person name="Liang X."/>
            <person name="Dworatzek S."/>
            <person name="Edwards E.A."/>
        </authorList>
    </citation>
    <scope>NUCLEOTIDE SEQUENCE</scope>
</reference>
<evidence type="ECO:0000313" key="4">
    <source>
        <dbReference type="Proteomes" id="UP000076394"/>
    </source>
</evidence>
<dbReference type="GeneID" id="3229232"/>
<feature type="transmembrane region" description="Helical" evidence="1">
    <location>
        <begin position="6"/>
        <end position="25"/>
    </location>
</feature>